<dbReference type="Gene3D" id="3.40.50.460">
    <property type="entry name" value="Phosphofructokinase domain"/>
    <property type="match status" value="1"/>
</dbReference>
<keyword evidence="1" id="KW-0963">Cytoplasm</keyword>
<dbReference type="AlphaFoldDB" id="A0A7N0ZVF2"/>
<dbReference type="PANTHER" id="PTHR43650:SF1">
    <property type="entry name" value="PYROPHOSPHATE--FRUCTOSE 6-PHOSPHATE 1-PHOSPHOTRANSFERASE SUBUNIT BETA 2"/>
    <property type="match status" value="1"/>
</dbReference>
<dbReference type="InterPro" id="IPR035966">
    <property type="entry name" value="PKF_sf"/>
</dbReference>
<protein>
    <submittedName>
        <fullName evidence="3">Uncharacterized protein</fullName>
    </submittedName>
</protein>
<accession>A0A7N0ZVF2</accession>
<evidence type="ECO:0000313" key="3">
    <source>
        <dbReference type="EnsemblPlants" id="Kaladp0040s0319.1.v1.1"/>
    </source>
</evidence>
<dbReference type="OMA" id="ASHIMLE"/>
<dbReference type="Gramene" id="Kaladp0040s0319.1.v1.1">
    <property type="protein sequence ID" value="Kaladp0040s0319.1.v1.1"/>
    <property type="gene ID" value="Kaladp0040s0319.v1.1"/>
</dbReference>
<organism evidence="3 4">
    <name type="scientific">Kalanchoe fedtschenkoi</name>
    <name type="common">Lavender scallops</name>
    <name type="synonym">South American air plant</name>
    <dbReference type="NCBI Taxonomy" id="63787"/>
    <lineage>
        <taxon>Eukaryota</taxon>
        <taxon>Viridiplantae</taxon>
        <taxon>Streptophyta</taxon>
        <taxon>Embryophyta</taxon>
        <taxon>Tracheophyta</taxon>
        <taxon>Spermatophyta</taxon>
        <taxon>Magnoliopsida</taxon>
        <taxon>eudicotyledons</taxon>
        <taxon>Gunneridae</taxon>
        <taxon>Pentapetalae</taxon>
        <taxon>Saxifragales</taxon>
        <taxon>Crassulaceae</taxon>
        <taxon>Kalanchoe</taxon>
    </lineage>
</organism>
<evidence type="ECO:0000313" key="4">
    <source>
        <dbReference type="Proteomes" id="UP000594263"/>
    </source>
</evidence>
<reference evidence="3" key="1">
    <citation type="submission" date="2021-01" db="UniProtKB">
        <authorList>
            <consortium name="EnsemblPlants"/>
        </authorList>
    </citation>
    <scope>IDENTIFICATION</scope>
</reference>
<dbReference type="SUPFAM" id="SSF53784">
    <property type="entry name" value="Phosphofructokinase"/>
    <property type="match status" value="1"/>
</dbReference>
<sequence>MTDARSTGKYYHFVRLMGRAASHITLECALQTHPNITIIGEEVAAKKLTLKNVTDYIVDVICKRSELNYNYGVILIPEGLIDFIPEVQQLIAELNEILAHEVVDEAGIWKQKLQQQSLELFEFLPEAIREQLMLERDPHGNVQVAKIETEKMLIQMVETELEKRKLAGTYEGEFKGQSHFFGYEGRCGLPSNFDSTYCYALGYAAGALLHSGKTGLISSVGNLGAHVEEWTVGGTALTSLMDVERRHGIFSCVFLHFSVHQKS</sequence>
<dbReference type="GO" id="GO:0047334">
    <property type="term" value="F:diphosphate-fructose-6-phosphate 1-phosphotransferase activity"/>
    <property type="evidence" value="ECO:0007669"/>
    <property type="project" value="TreeGrafter"/>
</dbReference>
<evidence type="ECO:0000256" key="1">
    <source>
        <dbReference type="ARBA" id="ARBA00022490"/>
    </source>
</evidence>
<dbReference type="GO" id="GO:0005829">
    <property type="term" value="C:cytosol"/>
    <property type="evidence" value="ECO:0007669"/>
    <property type="project" value="TreeGrafter"/>
</dbReference>
<proteinExistence type="predicted"/>
<evidence type="ECO:0000256" key="2">
    <source>
        <dbReference type="ARBA" id="ARBA00023152"/>
    </source>
</evidence>
<keyword evidence="4" id="KW-1185">Reference proteome</keyword>
<dbReference type="GO" id="GO:0003872">
    <property type="term" value="F:6-phosphofructokinase activity"/>
    <property type="evidence" value="ECO:0007669"/>
    <property type="project" value="InterPro"/>
</dbReference>
<keyword evidence="2" id="KW-0324">Glycolysis</keyword>
<dbReference type="GO" id="GO:0015979">
    <property type="term" value="P:photosynthesis"/>
    <property type="evidence" value="ECO:0007669"/>
    <property type="project" value="TreeGrafter"/>
</dbReference>
<dbReference type="Proteomes" id="UP000594263">
    <property type="component" value="Unplaced"/>
</dbReference>
<dbReference type="Gene3D" id="3.40.50.450">
    <property type="match status" value="1"/>
</dbReference>
<name>A0A7N0ZVF2_KALFE</name>
<dbReference type="PANTHER" id="PTHR43650">
    <property type="entry name" value="PYROPHOSPHATE--FRUCTOSE 6-PHOSPHATE 1-PHOSPHOTRANSFERASE"/>
    <property type="match status" value="1"/>
</dbReference>
<dbReference type="GO" id="GO:0009749">
    <property type="term" value="P:response to glucose"/>
    <property type="evidence" value="ECO:0007669"/>
    <property type="project" value="TreeGrafter"/>
</dbReference>
<dbReference type="EnsemblPlants" id="Kaladp0040s0319.1.v1.1">
    <property type="protein sequence ID" value="Kaladp0040s0319.1.v1.1"/>
    <property type="gene ID" value="Kaladp0040s0319.v1.1"/>
</dbReference>